<dbReference type="AlphaFoldDB" id="A0A5D2HAT7"/>
<organism evidence="2 3">
    <name type="scientific">Gossypium darwinii</name>
    <name type="common">Darwin's cotton</name>
    <name type="synonym">Gossypium barbadense var. darwinii</name>
    <dbReference type="NCBI Taxonomy" id="34276"/>
    <lineage>
        <taxon>Eukaryota</taxon>
        <taxon>Viridiplantae</taxon>
        <taxon>Streptophyta</taxon>
        <taxon>Embryophyta</taxon>
        <taxon>Tracheophyta</taxon>
        <taxon>Spermatophyta</taxon>
        <taxon>Magnoliopsida</taxon>
        <taxon>eudicotyledons</taxon>
        <taxon>Gunneridae</taxon>
        <taxon>Pentapetalae</taxon>
        <taxon>rosids</taxon>
        <taxon>malvids</taxon>
        <taxon>Malvales</taxon>
        <taxon>Malvaceae</taxon>
        <taxon>Malvoideae</taxon>
        <taxon>Gossypium</taxon>
    </lineage>
</organism>
<proteinExistence type="predicted"/>
<evidence type="ECO:0000313" key="2">
    <source>
        <dbReference type="EMBL" id="TYH27178.1"/>
    </source>
</evidence>
<reference evidence="2 3" key="1">
    <citation type="submission" date="2019-06" db="EMBL/GenBank/DDBJ databases">
        <title>WGS assembly of Gossypium darwinii.</title>
        <authorList>
            <person name="Chen Z.J."/>
            <person name="Sreedasyam A."/>
            <person name="Ando A."/>
            <person name="Song Q."/>
            <person name="De L."/>
            <person name="Hulse-Kemp A."/>
            <person name="Ding M."/>
            <person name="Ye W."/>
            <person name="Kirkbride R."/>
            <person name="Jenkins J."/>
            <person name="Plott C."/>
            <person name="Lovell J."/>
            <person name="Lin Y.-M."/>
            <person name="Vaughn R."/>
            <person name="Liu B."/>
            <person name="Li W."/>
            <person name="Simpson S."/>
            <person name="Scheffler B."/>
            <person name="Saski C."/>
            <person name="Grover C."/>
            <person name="Hu G."/>
            <person name="Conover J."/>
            <person name="Carlson J."/>
            <person name="Shu S."/>
            <person name="Boston L."/>
            <person name="Williams M."/>
            <person name="Peterson D."/>
            <person name="Mcgee K."/>
            <person name="Jones D."/>
            <person name="Wendel J."/>
            <person name="Stelly D."/>
            <person name="Grimwood J."/>
            <person name="Schmutz J."/>
        </authorList>
    </citation>
    <scope>NUCLEOTIDE SEQUENCE [LARGE SCALE GENOMIC DNA]</scope>
    <source>
        <strain evidence="2">1808015.09</strain>
    </source>
</reference>
<evidence type="ECO:0000256" key="1">
    <source>
        <dbReference type="SAM" id="MobiDB-lite"/>
    </source>
</evidence>
<dbReference type="Proteomes" id="UP000323506">
    <property type="component" value="Chromosome A02"/>
</dbReference>
<protein>
    <submittedName>
        <fullName evidence="2">Uncharacterized protein</fullName>
    </submittedName>
</protein>
<gene>
    <name evidence="2" type="ORF">ES288_A02G048800v1</name>
</gene>
<evidence type="ECO:0000313" key="3">
    <source>
        <dbReference type="Proteomes" id="UP000323506"/>
    </source>
</evidence>
<name>A0A5D2HAT7_GOSDA</name>
<accession>A0A5D2HAT7</accession>
<sequence>MNPSSLLGVTSSFFSAESRPDFLELPFLLLPLTFLVPSSSLSSSSSSPVFSSSSSFSSSS</sequence>
<keyword evidence="3" id="KW-1185">Reference proteome</keyword>
<feature type="region of interest" description="Disordered" evidence="1">
    <location>
        <begin position="38"/>
        <end position="60"/>
    </location>
</feature>
<dbReference type="EMBL" id="CM017689">
    <property type="protein sequence ID" value="TYH27178.1"/>
    <property type="molecule type" value="Genomic_DNA"/>
</dbReference>